<proteinExistence type="predicted"/>
<dbReference type="KEGG" id="msz:MSSIH_1596"/>
<dbReference type="Proteomes" id="UP000033092">
    <property type="component" value="Chromosome"/>
</dbReference>
<reference evidence="1 2" key="1">
    <citation type="submission" date="2014-07" db="EMBL/GenBank/DDBJ databases">
        <title>Methanogenic archaea and the global carbon cycle.</title>
        <authorList>
            <person name="Henriksen J.R."/>
            <person name="Luke J."/>
            <person name="Reinhart S."/>
            <person name="Benedict M.N."/>
            <person name="Youngblut N.D."/>
            <person name="Metcalf M.E."/>
            <person name="Whitaker R.J."/>
            <person name="Metcalf W.W."/>
        </authorList>
    </citation>
    <scope>NUCLEOTIDE SEQUENCE [LARGE SCALE GENOMIC DNA]</scope>
    <source>
        <strain evidence="1 2">HI350</strain>
    </source>
</reference>
<evidence type="ECO:0008006" key="3">
    <source>
        <dbReference type="Google" id="ProtNLM"/>
    </source>
</evidence>
<dbReference type="SUPFAM" id="SSF46785">
    <property type="entry name" value="Winged helix' DNA-binding domain"/>
    <property type="match status" value="1"/>
</dbReference>
<dbReference type="EMBL" id="CP009507">
    <property type="protein sequence ID" value="AKB32286.1"/>
    <property type="molecule type" value="Genomic_DNA"/>
</dbReference>
<organism evidence="1 2">
    <name type="scientific">Methanosarcina siciliae HI350</name>
    <dbReference type="NCBI Taxonomy" id="1434119"/>
    <lineage>
        <taxon>Archaea</taxon>
        <taxon>Methanobacteriati</taxon>
        <taxon>Methanobacteriota</taxon>
        <taxon>Stenosarchaea group</taxon>
        <taxon>Methanomicrobia</taxon>
        <taxon>Methanosarcinales</taxon>
        <taxon>Methanosarcinaceae</taxon>
        <taxon>Methanosarcina</taxon>
    </lineage>
</organism>
<dbReference type="RefSeq" id="WP_048171718.1">
    <property type="nucleotide sequence ID" value="NZ_CP009507.1"/>
</dbReference>
<protein>
    <recommendedName>
        <fullName evidence="3">Transcriptional regulator</fullName>
    </recommendedName>
</protein>
<name>A0A0E3LAM6_9EURY</name>
<evidence type="ECO:0000313" key="1">
    <source>
        <dbReference type="EMBL" id="AKB32286.1"/>
    </source>
</evidence>
<dbReference type="GeneID" id="24860489"/>
<dbReference type="Gene3D" id="1.10.10.10">
    <property type="entry name" value="Winged helix-like DNA-binding domain superfamily/Winged helix DNA-binding domain"/>
    <property type="match status" value="1"/>
</dbReference>
<evidence type="ECO:0000313" key="2">
    <source>
        <dbReference type="Proteomes" id="UP000033092"/>
    </source>
</evidence>
<dbReference type="InterPro" id="IPR036388">
    <property type="entry name" value="WH-like_DNA-bd_sf"/>
</dbReference>
<sequence>MTDDSPVNLTEKEYSIIDMLQSLGLPRTEATAIVCLKDCRELRSLHIELVSGLRQPEVSVAMRPLRDRGWVDERSEKKNKGKGRPVKYYQLTVPFPQIVQILEEEFLKDNEEKMIALKRLRELEIIMQN</sequence>
<dbReference type="InterPro" id="IPR036390">
    <property type="entry name" value="WH_DNA-bd_sf"/>
</dbReference>
<dbReference type="AlphaFoldDB" id="A0A0E3LAM6"/>
<dbReference type="PATRIC" id="fig|1434119.4.peg.2031"/>
<accession>A0A0E3LAM6</accession>
<gene>
    <name evidence="1" type="ORF">MSSIH_1596</name>
</gene>
<dbReference type="HOGENOM" id="CLU_163103_0_0_2"/>
<dbReference type="GeneID" id="41605626"/>
<dbReference type="PIRSF" id="PIRSF037373">
    <property type="entry name" value="UCP037373_trxn_reg"/>
    <property type="match status" value="1"/>
</dbReference>
<dbReference type="InterPro" id="IPR017185">
    <property type="entry name" value="UCP037373_trxn_reg"/>
</dbReference>